<evidence type="ECO:0000256" key="2">
    <source>
        <dbReference type="PROSITE-ProRule" id="PRU00302"/>
    </source>
</evidence>
<keyword evidence="2" id="KW-0768">Sushi</keyword>
<feature type="disulfide bond" evidence="2">
    <location>
        <begin position="53"/>
        <end position="80"/>
    </location>
</feature>
<sequence length="156" mass="16535">MALVFAIPLFTISAITALCLSHLPVPNGLITYNLLSPVPYLFHDTDSVAALSCNLGFVINGSSTTKCTTKGIWEPKLGSCVPISYALANSSSPNSNLTCERMSATMGTITYVPKFQDNAVAMLTCPFGQRVHGGATHVTCQGGKWSAKFGNCEKVN</sequence>
<dbReference type="AlphaFoldDB" id="A0A3P6SK88"/>
<feature type="signal peptide" evidence="3">
    <location>
        <begin position="1"/>
        <end position="17"/>
    </location>
</feature>
<evidence type="ECO:0000313" key="6">
    <source>
        <dbReference type="Proteomes" id="UP000277928"/>
    </source>
</evidence>
<feature type="chain" id="PRO_5018208841" description="Sushi domain-containing protein" evidence="3">
    <location>
        <begin position="18"/>
        <end position="156"/>
    </location>
</feature>
<dbReference type="OrthoDB" id="6127264at2759"/>
<dbReference type="SUPFAM" id="SSF57535">
    <property type="entry name" value="Complement control module/SCR domain"/>
    <property type="match status" value="2"/>
</dbReference>
<dbReference type="EMBL" id="UYRX01000173">
    <property type="protein sequence ID" value="VDK76382.1"/>
    <property type="molecule type" value="Genomic_DNA"/>
</dbReference>
<gene>
    <name evidence="5" type="ORF">NLS_LOCUS3272</name>
</gene>
<evidence type="ECO:0000256" key="1">
    <source>
        <dbReference type="ARBA" id="ARBA00023157"/>
    </source>
</evidence>
<dbReference type="CDD" id="cd00033">
    <property type="entry name" value="CCP"/>
    <property type="match status" value="1"/>
</dbReference>
<evidence type="ECO:0000259" key="4">
    <source>
        <dbReference type="PROSITE" id="PS50923"/>
    </source>
</evidence>
<evidence type="ECO:0000313" key="5">
    <source>
        <dbReference type="EMBL" id="VDK76382.1"/>
    </source>
</evidence>
<dbReference type="STRING" id="42156.A0A3P6SK88"/>
<name>A0A3P6SK88_LITSI</name>
<accession>A0A3P6SK88</accession>
<proteinExistence type="predicted"/>
<dbReference type="SMART" id="SM00032">
    <property type="entry name" value="CCP"/>
    <property type="match status" value="2"/>
</dbReference>
<reference evidence="5 6" key="1">
    <citation type="submission" date="2018-08" db="EMBL/GenBank/DDBJ databases">
        <authorList>
            <person name="Laetsch R D."/>
            <person name="Stevens L."/>
            <person name="Kumar S."/>
            <person name="Blaxter L. M."/>
        </authorList>
    </citation>
    <scope>NUCLEOTIDE SEQUENCE [LARGE SCALE GENOMIC DNA]</scope>
</reference>
<dbReference type="Pfam" id="PF00084">
    <property type="entry name" value="Sushi"/>
    <property type="match status" value="2"/>
</dbReference>
<dbReference type="InterPro" id="IPR035976">
    <property type="entry name" value="Sushi/SCR/CCP_sf"/>
</dbReference>
<keyword evidence="6" id="KW-1185">Reference proteome</keyword>
<keyword evidence="1 2" id="KW-1015">Disulfide bond</keyword>
<dbReference type="Gene3D" id="2.10.70.10">
    <property type="entry name" value="Complement Module, domain 1"/>
    <property type="match status" value="1"/>
</dbReference>
<keyword evidence="3" id="KW-0732">Signal</keyword>
<organism evidence="5 6">
    <name type="scientific">Litomosoides sigmodontis</name>
    <name type="common">Filarial nematode worm</name>
    <dbReference type="NCBI Taxonomy" id="42156"/>
    <lineage>
        <taxon>Eukaryota</taxon>
        <taxon>Metazoa</taxon>
        <taxon>Ecdysozoa</taxon>
        <taxon>Nematoda</taxon>
        <taxon>Chromadorea</taxon>
        <taxon>Rhabditida</taxon>
        <taxon>Spirurina</taxon>
        <taxon>Spiruromorpha</taxon>
        <taxon>Filarioidea</taxon>
        <taxon>Onchocercidae</taxon>
        <taxon>Litomosoides</taxon>
    </lineage>
</organism>
<dbReference type="PROSITE" id="PS50923">
    <property type="entry name" value="SUSHI"/>
    <property type="match status" value="1"/>
</dbReference>
<dbReference type="OMA" id="IWEPKLG"/>
<dbReference type="InterPro" id="IPR000436">
    <property type="entry name" value="Sushi_SCR_CCP_dom"/>
</dbReference>
<dbReference type="Proteomes" id="UP000277928">
    <property type="component" value="Unassembled WGS sequence"/>
</dbReference>
<comment type="caution">
    <text evidence="2">Lacks conserved residue(s) required for the propagation of feature annotation.</text>
</comment>
<evidence type="ECO:0000256" key="3">
    <source>
        <dbReference type="SAM" id="SignalP"/>
    </source>
</evidence>
<protein>
    <recommendedName>
        <fullName evidence="4">Sushi domain-containing protein</fullName>
    </recommendedName>
</protein>
<feature type="domain" description="Sushi" evidence="4">
    <location>
        <begin position="21"/>
        <end position="82"/>
    </location>
</feature>